<comment type="caution">
    <text evidence="3">The sequence shown here is derived from an EMBL/GenBank/DDBJ whole genome shotgun (WGS) entry which is preliminary data.</text>
</comment>
<name>A0A9W4UAT6_9PLEO</name>
<dbReference type="OrthoDB" id="5215637at2759"/>
<keyword evidence="2" id="KW-0472">Membrane</keyword>
<keyword evidence="4" id="KW-1185">Reference proteome</keyword>
<sequence length="291" mass="31176">MMKSSYGMSSCYYSSGIQANSNMAKTALRNCPEDPVTGLCCSLASIEVDGARNETCLNNGLCLNEYTSNHTLHREFYTSLCTEKDWTTGNCLDICKDQRDGNGTARVTPCYGETGTTWCCGDKDDCCYNGGVQQVTLSTEFRVKLPPSTLSLSSSSSSIYGSGSWQTDSSSPGIIYRETSTGLSPGQAAGIGVGVGVFILVLAACVVLLMRRARARKEARNLEGRGSASGVISEPAVVCEASEDKALMELPSDRGRVELPFRREAAELSSENRYSPPMFHGAAPVHPHTAL</sequence>
<organism evidence="3 4">
    <name type="scientific">Periconia digitata</name>
    <dbReference type="NCBI Taxonomy" id="1303443"/>
    <lineage>
        <taxon>Eukaryota</taxon>
        <taxon>Fungi</taxon>
        <taxon>Dikarya</taxon>
        <taxon>Ascomycota</taxon>
        <taxon>Pezizomycotina</taxon>
        <taxon>Dothideomycetes</taxon>
        <taxon>Pleosporomycetidae</taxon>
        <taxon>Pleosporales</taxon>
        <taxon>Massarineae</taxon>
        <taxon>Periconiaceae</taxon>
        <taxon>Periconia</taxon>
    </lineage>
</organism>
<dbReference type="Proteomes" id="UP001152607">
    <property type="component" value="Unassembled WGS sequence"/>
</dbReference>
<dbReference type="EMBL" id="CAOQHR010000002">
    <property type="protein sequence ID" value="CAI6331014.1"/>
    <property type="molecule type" value="Genomic_DNA"/>
</dbReference>
<evidence type="ECO:0000256" key="2">
    <source>
        <dbReference type="SAM" id="Phobius"/>
    </source>
</evidence>
<proteinExistence type="predicted"/>
<feature type="region of interest" description="Disordered" evidence="1">
    <location>
        <begin position="268"/>
        <end position="291"/>
    </location>
</feature>
<keyword evidence="2" id="KW-1133">Transmembrane helix</keyword>
<feature type="transmembrane region" description="Helical" evidence="2">
    <location>
        <begin position="188"/>
        <end position="210"/>
    </location>
</feature>
<accession>A0A9W4UAT6</accession>
<evidence type="ECO:0000256" key="1">
    <source>
        <dbReference type="SAM" id="MobiDB-lite"/>
    </source>
</evidence>
<reference evidence="3" key="1">
    <citation type="submission" date="2023-01" db="EMBL/GenBank/DDBJ databases">
        <authorList>
            <person name="Van Ghelder C."/>
            <person name="Rancurel C."/>
        </authorList>
    </citation>
    <scope>NUCLEOTIDE SEQUENCE</scope>
    <source>
        <strain evidence="3">CNCM I-4278</strain>
    </source>
</reference>
<dbReference type="AlphaFoldDB" id="A0A9W4UAT6"/>
<protein>
    <submittedName>
        <fullName evidence="3">Uncharacterized protein</fullName>
    </submittedName>
</protein>
<evidence type="ECO:0000313" key="4">
    <source>
        <dbReference type="Proteomes" id="UP001152607"/>
    </source>
</evidence>
<evidence type="ECO:0000313" key="3">
    <source>
        <dbReference type="EMBL" id="CAI6331014.1"/>
    </source>
</evidence>
<keyword evidence="2" id="KW-0812">Transmembrane</keyword>
<gene>
    <name evidence="3" type="ORF">PDIGIT_LOCUS4364</name>
</gene>